<evidence type="ECO:0000256" key="1">
    <source>
        <dbReference type="ARBA" id="ARBA00022741"/>
    </source>
</evidence>
<sequence length="423" mass="49289">MNSKYFELLLNARGEAIVLTDEKQRILYSNRKFSEYFNLPADLNGSKIGNLIDHSLLEEMLSSEKEVTDELFYYDDYLCNGCIFYGLMSSKNIGLNGYFIGKLFVMKKLDSIYPLLQQVDNPTYDDKYLQGYRQSAEFQKVRNMAKRNALNLDPVLIKGRSDIGKSLVAKVIHSYSERSRYPFFEIDCHNVSAEKMEHLLFGQAKGSFMGKIVIGDKGTIFLNHIDHLPLFLQQKLLDVIKSKSVRKWNTKRIDVDLRFIFGTSVDLQLLVEQGIFNEELYFRISNIQIEIPELYNDPLSVEEVIQYHIAKLIRVYRKVQLIFEPGLIELLNNWNWQGDEQKMIQTIDYLIYHASTNLVSIRDFEHAKQVLRLEKEEDIVGLSSLEREQIKHALGLFPNKTKTAEYLGIGRATLYRKIEKYKL</sequence>
<comment type="caution">
    <text evidence="4">The sequence shown here is derived from an EMBL/GenBank/DDBJ whole genome shotgun (WGS) entry which is preliminary data.</text>
</comment>
<feature type="domain" description="Sigma-54 factor interaction" evidence="3">
    <location>
        <begin position="131"/>
        <end position="352"/>
    </location>
</feature>
<name>A0A3S1E1F8_9BACL</name>
<dbReference type="InterPro" id="IPR027417">
    <property type="entry name" value="P-loop_NTPase"/>
</dbReference>
<dbReference type="Pfam" id="PF02954">
    <property type="entry name" value="HTH_8"/>
    <property type="match status" value="1"/>
</dbReference>
<dbReference type="InterPro" id="IPR002197">
    <property type="entry name" value="HTH_Fis"/>
</dbReference>
<protein>
    <recommendedName>
        <fullName evidence="3">Sigma-54 factor interaction domain-containing protein</fullName>
    </recommendedName>
</protein>
<dbReference type="SUPFAM" id="SSF52540">
    <property type="entry name" value="P-loop containing nucleoside triphosphate hydrolases"/>
    <property type="match status" value="1"/>
</dbReference>
<dbReference type="Gene3D" id="3.30.450.20">
    <property type="entry name" value="PAS domain"/>
    <property type="match status" value="1"/>
</dbReference>
<reference evidence="4 5" key="1">
    <citation type="submission" date="2018-12" db="EMBL/GenBank/DDBJ databases">
        <authorList>
            <person name="Sun L."/>
            <person name="Chen Z."/>
        </authorList>
    </citation>
    <scope>NUCLEOTIDE SEQUENCE [LARGE SCALE GENOMIC DNA]</scope>
    <source>
        <strain evidence="4 5">3-5-3</strain>
    </source>
</reference>
<proteinExistence type="predicted"/>
<dbReference type="EMBL" id="RZNX01000001">
    <property type="protein sequence ID" value="RUT35773.1"/>
    <property type="molecule type" value="Genomic_DNA"/>
</dbReference>
<dbReference type="Proteomes" id="UP000272464">
    <property type="component" value="Unassembled WGS sequence"/>
</dbReference>
<dbReference type="GO" id="GO:0005524">
    <property type="term" value="F:ATP binding"/>
    <property type="evidence" value="ECO:0007669"/>
    <property type="project" value="UniProtKB-KW"/>
</dbReference>
<dbReference type="SMART" id="SM00091">
    <property type="entry name" value="PAS"/>
    <property type="match status" value="1"/>
</dbReference>
<dbReference type="PANTHER" id="PTHR32071">
    <property type="entry name" value="TRANSCRIPTIONAL REGULATORY PROTEIN"/>
    <property type="match status" value="1"/>
</dbReference>
<keyword evidence="5" id="KW-1185">Reference proteome</keyword>
<dbReference type="InterPro" id="IPR009057">
    <property type="entry name" value="Homeodomain-like_sf"/>
</dbReference>
<dbReference type="Pfam" id="PF00158">
    <property type="entry name" value="Sigma54_activat"/>
    <property type="match status" value="1"/>
</dbReference>
<accession>A0A3S1E1F8</accession>
<evidence type="ECO:0000259" key="3">
    <source>
        <dbReference type="PROSITE" id="PS50045"/>
    </source>
</evidence>
<dbReference type="OrthoDB" id="9771372at2"/>
<dbReference type="SUPFAM" id="SSF46689">
    <property type="entry name" value="Homeodomain-like"/>
    <property type="match status" value="1"/>
</dbReference>
<dbReference type="PROSITE" id="PS50045">
    <property type="entry name" value="SIGMA54_INTERACT_4"/>
    <property type="match status" value="1"/>
</dbReference>
<dbReference type="GO" id="GO:0043565">
    <property type="term" value="F:sequence-specific DNA binding"/>
    <property type="evidence" value="ECO:0007669"/>
    <property type="project" value="InterPro"/>
</dbReference>
<organism evidence="4 5">
    <name type="scientific">Paenibacillus zeisoli</name>
    <dbReference type="NCBI Taxonomy" id="2496267"/>
    <lineage>
        <taxon>Bacteria</taxon>
        <taxon>Bacillati</taxon>
        <taxon>Bacillota</taxon>
        <taxon>Bacilli</taxon>
        <taxon>Bacillales</taxon>
        <taxon>Paenibacillaceae</taxon>
        <taxon>Paenibacillus</taxon>
    </lineage>
</organism>
<dbReference type="InterPro" id="IPR002078">
    <property type="entry name" value="Sigma_54_int"/>
</dbReference>
<dbReference type="Gene3D" id="3.40.50.300">
    <property type="entry name" value="P-loop containing nucleotide triphosphate hydrolases"/>
    <property type="match status" value="1"/>
</dbReference>
<keyword evidence="1" id="KW-0547">Nucleotide-binding</keyword>
<evidence type="ECO:0000313" key="5">
    <source>
        <dbReference type="Proteomes" id="UP000272464"/>
    </source>
</evidence>
<dbReference type="CDD" id="cd00009">
    <property type="entry name" value="AAA"/>
    <property type="match status" value="1"/>
</dbReference>
<gene>
    <name evidence="4" type="ORF">EJP77_01790</name>
</gene>
<dbReference type="Gene3D" id="1.10.10.60">
    <property type="entry name" value="Homeodomain-like"/>
    <property type="match status" value="1"/>
</dbReference>
<evidence type="ECO:0000313" key="4">
    <source>
        <dbReference type="EMBL" id="RUT35773.1"/>
    </source>
</evidence>
<dbReference type="InterPro" id="IPR000014">
    <property type="entry name" value="PAS"/>
</dbReference>
<dbReference type="RefSeq" id="WP_127197472.1">
    <property type="nucleotide sequence ID" value="NZ_RZNX01000001.1"/>
</dbReference>
<evidence type="ECO:0000256" key="2">
    <source>
        <dbReference type="ARBA" id="ARBA00022840"/>
    </source>
</evidence>
<dbReference type="GO" id="GO:0006355">
    <property type="term" value="P:regulation of DNA-templated transcription"/>
    <property type="evidence" value="ECO:0007669"/>
    <property type="project" value="InterPro"/>
</dbReference>
<keyword evidence="2" id="KW-0067">ATP-binding</keyword>
<dbReference type="AlphaFoldDB" id="A0A3S1E1F8"/>